<dbReference type="EMBL" id="GBRH01222947">
    <property type="protein sequence ID" value="JAD74948.1"/>
    <property type="molecule type" value="Transcribed_RNA"/>
</dbReference>
<organism evidence="1">
    <name type="scientific">Arundo donax</name>
    <name type="common">Giant reed</name>
    <name type="synonym">Donax arundinaceus</name>
    <dbReference type="NCBI Taxonomy" id="35708"/>
    <lineage>
        <taxon>Eukaryota</taxon>
        <taxon>Viridiplantae</taxon>
        <taxon>Streptophyta</taxon>
        <taxon>Embryophyta</taxon>
        <taxon>Tracheophyta</taxon>
        <taxon>Spermatophyta</taxon>
        <taxon>Magnoliopsida</taxon>
        <taxon>Liliopsida</taxon>
        <taxon>Poales</taxon>
        <taxon>Poaceae</taxon>
        <taxon>PACMAD clade</taxon>
        <taxon>Arundinoideae</taxon>
        <taxon>Arundineae</taxon>
        <taxon>Arundo</taxon>
    </lineage>
</organism>
<name>A0A0A9CKG8_ARUDO</name>
<accession>A0A0A9CKG8</accession>
<evidence type="ECO:0000313" key="1">
    <source>
        <dbReference type="EMBL" id="JAD74948.1"/>
    </source>
</evidence>
<sequence length="57" mass="6458">MNSNCQRGTNPNPVTNLIFFNPFYFSRISSPSPRCSWKTNPQDSIIINAENRSNAIP</sequence>
<protein>
    <submittedName>
        <fullName evidence="1">KEG</fullName>
    </submittedName>
</protein>
<reference evidence="1" key="2">
    <citation type="journal article" date="2015" name="Data Brief">
        <title>Shoot transcriptome of the giant reed, Arundo donax.</title>
        <authorList>
            <person name="Barrero R.A."/>
            <person name="Guerrero F.D."/>
            <person name="Moolhuijzen P."/>
            <person name="Goolsby J.A."/>
            <person name="Tidwell J."/>
            <person name="Bellgard S.E."/>
            <person name="Bellgard M.I."/>
        </authorList>
    </citation>
    <scope>NUCLEOTIDE SEQUENCE</scope>
    <source>
        <tissue evidence="1">Shoot tissue taken approximately 20 cm above the soil surface</tissue>
    </source>
</reference>
<proteinExistence type="predicted"/>
<dbReference type="AlphaFoldDB" id="A0A0A9CKG8"/>
<reference evidence="1" key="1">
    <citation type="submission" date="2014-09" db="EMBL/GenBank/DDBJ databases">
        <authorList>
            <person name="Magalhaes I.L.F."/>
            <person name="Oliveira U."/>
            <person name="Santos F.R."/>
            <person name="Vidigal T.H.D.A."/>
            <person name="Brescovit A.D."/>
            <person name="Santos A.J."/>
        </authorList>
    </citation>
    <scope>NUCLEOTIDE SEQUENCE</scope>
    <source>
        <tissue evidence="1">Shoot tissue taken approximately 20 cm above the soil surface</tissue>
    </source>
</reference>